<keyword evidence="7" id="KW-0813">Transport</keyword>
<organism evidence="7 8">
    <name type="scientific">Crossiella equi</name>
    <dbReference type="NCBI Taxonomy" id="130796"/>
    <lineage>
        <taxon>Bacteria</taxon>
        <taxon>Bacillati</taxon>
        <taxon>Actinomycetota</taxon>
        <taxon>Actinomycetes</taxon>
        <taxon>Pseudonocardiales</taxon>
        <taxon>Pseudonocardiaceae</taxon>
        <taxon>Crossiella</taxon>
    </lineage>
</organism>
<comment type="caution">
    <text evidence="7">The sequence shown here is derived from an EMBL/GenBank/DDBJ whole genome shotgun (WGS) entry which is preliminary data.</text>
</comment>
<gene>
    <name evidence="7" type="ORF">JOF53_002449</name>
</gene>
<evidence type="ECO:0000256" key="6">
    <source>
        <dbReference type="SAM" id="SignalP"/>
    </source>
</evidence>
<dbReference type="PROSITE" id="PS51257">
    <property type="entry name" value="PROKAR_LIPOPROTEIN"/>
    <property type="match status" value="1"/>
</dbReference>
<evidence type="ECO:0000256" key="4">
    <source>
        <dbReference type="ARBA" id="ARBA00023139"/>
    </source>
</evidence>
<dbReference type="SUPFAM" id="SSF53850">
    <property type="entry name" value="Periplasmic binding protein-like II"/>
    <property type="match status" value="1"/>
</dbReference>
<feature type="signal peptide" evidence="6">
    <location>
        <begin position="1"/>
        <end position="24"/>
    </location>
</feature>
<keyword evidence="7" id="KW-0762">Sugar transport</keyword>
<keyword evidence="2 6" id="KW-0732">Signal</keyword>
<dbReference type="Proteomes" id="UP001519363">
    <property type="component" value="Unassembled WGS sequence"/>
</dbReference>
<reference evidence="7 8" key="1">
    <citation type="submission" date="2021-03" db="EMBL/GenBank/DDBJ databases">
        <title>Sequencing the genomes of 1000 actinobacteria strains.</title>
        <authorList>
            <person name="Klenk H.-P."/>
        </authorList>
    </citation>
    <scope>NUCLEOTIDE SEQUENCE [LARGE SCALE GENOMIC DNA]</scope>
    <source>
        <strain evidence="7 8">DSM 44580</strain>
    </source>
</reference>
<dbReference type="InterPro" id="IPR006059">
    <property type="entry name" value="SBP"/>
</dbReference>
<name>A0ABS5ABB4_9PSEU</name>
<keyword evidence="1" id="KW-1003">Cell membrane</keyword>
<dbReference type="EMBL" id="JAGIOO010000001">
    <property type="protein sequence ID" value="MBP2473577.1"/>
    <property type="molecule type" value="Genomic_DNA"/>
</dbReference>
<keyword evidence="5" id="KW-0449">Lipoprotein</keyword>
<dbReference type="InterPro" id="IPR050490">
    <property type="entry name" value="Bact_solute-bd_prot1"/>
</dbReference>
<dbReference type="Gene3D" id="3.40.190.10">
    <property type="entry name" value="Periplasmic binding protein-like II"/>
    <property type="match status" value="1"/>
</dbReference>
<evidence type="ECO:0000313" key="8">
    <source>
        <dbReference type="Proteomes" id="UP001519363"/>
    </source>
</evidence>
<dbReference type="Pfam" id="PF01547">
    <property type="entry name" value="SBP_bac_1"/>
    <property type="match status" value="1"/>
</dbReference>
<sequence length="445" mass="48376">MHRRTTRSRTAMAASAVAVGLVLSACTSTGSAPQGDPNAPIEVWTRSSDDTKKVYEKIFAAFTAKTGIKVNYNPPPYNDFDKRVQERAQAKDLPDIAITDTGSLGPYRKQGYLTEVDRTSFAGQEQIVERAWNNGKAADGKYYAVPFSTQAQVLLVRKDWREKVGKPIPTTWDELAALANDFTTKDPDGNGDAKDTFGIVAPGSTDRGYLAWWAANYIWQAGGDILAESGGQYKVAVSSPQTLQAVNWLKGLFCDSKVTLPNALTMITNDAHNYFEQGKAGIYLTGPYMFARFDKAPGKDKYEVIPSPAGPAGSTVLGEGEVVYQMAGSPNPGNQKKLAEFLVSKQAQELGMKAESGQRPVVRLSVNSTVDVKSVYNDPRWDTVAKVYADSARPFPSVPNFQPFRQQTAEALNSIFAKCGDASAELTKLAGNLEKELSNQQKAAQ</sequence>
<feature type="chain" id="PRO_5046425448" evidence="6">
    <location>
        <begin position="25"/>
        <end position="445"/>
    </location>
</feature>
<accession>A0ABS5ABB4</accession>
<dbReference type="PANTHER" id="PTHR43649">
    <property type="entry name" value="ARABINOSE-BINDING PROTEIN-RELATED"/>
    <property type="match status" value="1"/>
</dbReference>
<keyword evidence="3" id="KW-0472">Membrane</keyword>
<dbReference type="PANTHER" id="PTHR43649:SF33">
    <property type="entry name" value="POLYGALACTURONAN_RHAMNOGALACTURONAN-BINDING PROTEIN YTCQ"/>
    <property type="match status" value="1"/>
</dbReference>
<evidence type="ECO:0000256" key="2">
    <source>
        <dbReference type="ARBA" id="ARBA00022729"/>
    </source>
</evidence>
<evidence type="ECO:0000256" key="5">
    <source>
        <dbReference type="ARBA" id="ARBA00023288"/>
    </source>
</evidence>
<dbReference type="CDD" id="cd13585">
    <property type="entry name" value="PBP2_TMBP_like"/>
    <property type="match status" value="1"/>
</dbReference>
<evidence type="ECO:0000256" key="1">
    <source>
        <dbReference type="ARBA" id="ARBA00022475"/>
    </source>
</evidence>
<evidence type="ECO:0000313" key="7">
    <source>
        <dbReference type="EMBL" id="MBP2473577.1"/>
    </source>
</evidence>
<keyword evidence="4" id="KW-0564">Palmitate</keyword>
<evidence type="ECO:0000256" key="3">
    <source>
        <dbReference type="ARBA" id="ARBA00023136"/>
    </source>
</evidence>
<dbReference type="RefSeq" id="WP_086786427.1">
    <property type="nucleotide sequence ID" value="NZ_JAGIOO010000001.1"/>
</dbReference>
<proteinExistence type="predicted"/>
<protein>
    <submittedName>
        <fullName evidence="7">Multiple sugar transport system substrate-binding protein</fullName>
    </submittedName>
</protein>
<keyword evidence="8" id="KW-1185">Reference proteome</keyword>